<evidence type="ECO:0008006" key="4">
    <source>
        <dbReference type="Google" id="ProtNLM"/>
    </source>
</evidence>
<protein>
    <recommendedName>
        <fullName evidence="4">Cache domain-containing protein</fullName>
    </recommendedName>
</protein>
<proteinExistence type="predicted"/>
<comment type="caution">
    <text evidence="2">The sequence shown here is derived from an EMBL/GenBank/DDBJ whole genome shotgun (WGS) entry which is preliminary data.</text>
</comment>
<dbReference type="EMBL" id="MUBC01000003">
    <property type="protein sequence ID" value="ONM45512.1"/>
    <property type="molecule type" value="Genomic_DNA"/>
</dbReference>
<gene>
    <name evidence="2" type="ORF">BXT89_02220</name>
</gene>
<evidence type="ECO:0000313" key="2">
    <source>
        <dbReference type="EMBL" id="ONM45512.1"/>
    </source>
</evidence>
<organism evidence="2 3">
    <name type="scientific">Halopseudomonas pachastrellae</name>
    <dbReference type="NCBI Taxonomy" id="254161"/>
    <lineage>
        <taxon>Bacteria</taxon>
        <taxon>Pseudomonadati</taxon>
        <taxon>Pseudomonadota</taxon>
        <taxon>Gammaproteobacteria</taxon>
        <taxon>Pseudomonadales</taxon>
        <taxon>Pseudomonadaceae</taxon>
        <taxon>Halopseudomonas</taxon>
    </lineage>
</organism>
<sequence length="373" mass="42592">MPNTPGIPQYRPILALVLGVVAVFLLGLLLSLFHYEQLSKVMRNDGSKLFERVVQQVGRELDNVYRPPMQALNLLSLSPLIQTDSLAERLNYFPLLAQVLRDNPQLNSVYIGWQDGDYLMLRPLINSGSQQRFSAPERAVWMAWHIGNDDGLRHNSYLFLNSDLKVIEARMAADEGFDPRQRPWYAAAHRADQQLVTTPYVFFSTREFGTTLARGASDRAVLGADLTLERLSHTLTQQRVTPSSELILYTGDGVVIAYHDPQRLQHTARGSNTLEPRRFQELGSTLLATIAQEGYQLQRQTIRELEGQRWIIQQQRIGIPGSPDSYLAVLVPEAELLSDAYRLRRQSFWLSMAACLSLVVLTWLFCWRLRRDR</sequence>
<feature type="transmembrane region" description="Helical" evidence="1">
    <location>
        <begin position="348"/>
        <end position="367"/>
    </location>
</feature>
<keyword evidence="1" id="KW-0812">Transmembrane</keyword>
<keyword evidence="3" id="KW-1185">Reference proteome</keyword>
<name>A0A1S8DLI0_9GAMM</name>
<accession>A0A1S8DLI0</accession>
<dbReference type="OrthoDB" id="9764808at2"/>
<keyword evidence="1" id="KW-0472">Membrane</keyword>
<dbReference type="STRING" id="254161.SAMN05216256_11086"/>
<evidence type="ECO:0000313" key="3">
    <source>
        <dbReference type="Proteomes" id="UP000242847"/>
    </source>
</evidence>
<feature type="transmembrane region" description="Helical" evidence="1">
    <location>
        <begin position="12"/>
        <end position="35"/>
    </location>
</feature>
<evidence type="ECO:0000256" key="1">
    <source>
        <dbReference type="SAM" id="Phobius"/>
    </source>
</evidence>
<reference evidence="2 3" key="1">
    <citation type="submission" date="2017-01" db="EMBL/GenBank/DDBJ databases">
        <title>Draft genome sequence of Pseudomonas pachastrellae type strain CCUG 46540T from a deep sea.</title>
        <authorList>
            <person name="Gomila M."/>
            <person name="Mulet M."/>
            <person name="Lalucat J."/>
            <person name="Garcia-Valdes E."/>
        </authorList>
    </citation>
    <scope>NUCLEOTIDE SEQUENCE [LARGE SCALE GENOMIC DNA]</scope>
    <source>
        <strain evidence="2 3">CCUG 46540</strain>
    </source>
</reference>
<dbReference type="SUPFAM" id="SSF103190">
    <property type="entry name" value="Sensory domain-like"/>
    <property type="match status" value="1"/>
</dbReference>
<dbReference type="Proteomes" id="UP000242847">
    <property type="component" value="Unassembled WGS sequence"/>
</dbReference>
<dbReference type="RefSeq" id="WP_083724243.1">
    <property type="nucleotide sequence ID" value="NZ_FOUD01000010.1"/>
</dbReference>
<keyword evidence="1" id="KW-1133">Transmembrane helix</keyword>
<dbReference type="InterPro" id="IPR029151">
    <property type="entry name" value="Sensor-like_sf"/>
</dbReference>
<dbReference type="AlphaFoldDB" id="A0A1S8DLI0"/>
<dbReference type="Gene3D" id="3.30.450.20">
    <property type="entry name" value="PAS domain"/>
    <property type="match status" value="2"/>
</dbReference>